<proteinExistence type="predicted"/>
<evidence type="ECO:0000313" key="2">
    <source>
        <dbReference type="Proteomes" id="UP000250321"/>
    </source>
</evidence>
<gene>
    <name evidence="1" type="ORF">Pyn_31158</name>
</gene>
<reference evidence="1 2" key="1">
    <citation type="submission" date="2018-02" db="EMBL/GenBank/DDBJ databases">
        <title>Draft genome of wild Prunus yedoensis var. nudiflora.</title>
        <authorList>
            <person name="Baek S."/>
            <person name="Kim J.-H."/>
            <person name="Choi K."/>
            <person name="Kim G.-B."/>
            <person name="Cho A."/>
            <person name="Jang H."/>
            <person name="Shin C.-H."/>
            <person name="Yu H.-J."/>
            <person name="Mun J.-H."/>
        </authorList>
    </citation>
    <scope>NUCLEOTIDE SEQUENCE [LARGE SCALE GENOMIC DNA]</scope>
    <source>
        <strain evidence="2">cv. Jeju island</strain>
        <tissue evidence="1">Leaf</tissue>
    </source>
</reference>
<comment type="caution">
    <text evidence="1">The sequence shown here is derived from an EMBL/GenBank/DDBJ whole genome shotgun (WGS) entry which is preliminary data.</text>
</comment>
<organism evidence="1 2">
    <name type="scientific">Prunus yedoensis var. nudiflora</name>
    <dbReference type="NCBI Taxonomy" id="2094558"/>
    <lineage>
        <taxon>Eukaryota</taxon>
        <taxon>Viridiplantae</taxon>
        <taxon>Streptophyta</taxon>
        <taxon>Embryophyta</taxon>
        <taxon>Tracheophyta</taxon>
        <taxon>Spermatophyta</taxon>
        <taxon>Magnoliopsida</taxon>
        <taxon>eudicotyledons</taxon>
        <taxon>Gunneridae</taxon>
        <taxon>Pentapetalae</taxon>
        <taxon>rosids</taxon>
        <taxon>fabids</taxon>
        <taxon>Rosales</taxon>
        <taxon>Rosaceae</taxon>
        <taxon>Amygdaloideae</taxon>
        <taxon>Amygdaleae</taxon>
        <taxon>Prunus</taxon>
    </lineage>
</organism>
<sequence>MMTTTTTATNLMLIVSYPRLQSVALTKTPQRATAPALFCCVKASGGGFSLRNQINYKSGNG</sequence>
<dbReference type="Proteomes" id="UP000250321">
    <property type="component" value="Unassembled WGS sequence"/>
</dbReference>
<name>A0A314XP70_PRUYE</name>
<dbReference type="AlphaFoldDB" id="A0A314XP70"/>
<keyword evidence="2" id="KW-1185">Reference proteome</keyword>
<dbReference type="EMBL" id="PJQY01002491">
    <property type="protein sequence ID" value="PQP93103.1"/>
    <property type="molecule type" value="Genomic_DNA"/>
</dbReference>
<protein>
    <submittedName>
        <fullName evidence="1">Uncharacterized protein</fullName>
    </submittedName>
</protein>
<evidence type="ECO:0000313" key="1">
    <source>
        <dbReference type="EMBL" id="PQP93103.1"/>
    </source>
</evidence>
<accession>A0A314XP70</accession>